<evidence type="ECO:0000256" key="2">
    <source>
        <dbReference type="PROSITE-ProRule" id="PRU00023"/>
    </source>
</evidence>
<feature type="repeat" description="ANK" evidence="2">
    <location>
        <begin position="963"/>
        <end position="995"/>
    </location>
</feature>
<feature type="repeat" description="ANK" evidence="2">
    <location>
        <begin position="996"/>
        <end position="1028"/>
    </location>
</feature>
<evidence type="ECO:0000313" key="5">
    <source>
        <dbReference type="EMBL" id="PIG69472.1"/>
    </source>
</evidence>
<proteinExistence type="predicted"/>
<dbReference type="SUPFAM" id="SSF48403">
    <property type="entry name" value="Ankyrin repeat"/>
    <property type="match status" value="1"/>
</dbReference>
<protein>
    <submittedName>
        <fullName evidence="5">Putative ankyrin repeat domain protein</fullName>
    </submittedName>
</protein>
<keyword evidence="6" id="KW-1185">Reference proteome</keyword>
<sequence>MGRPLPQLDNSEYAVGWIAALPHERAAAKAMLDTVHAPPRHKHAKDHNSYTLGSINGPNGEHNVVIASLPSGRYGTVTAATAAKQMLSSFPSIKFGLMVGIGGGIPSDDHDIRLGDVVVSQPTGAFGGVRQYDCGKVTAHGFEECGALNCPPEALLNAMGELQSNHEMMGGTSIPDILESMYTTYPAMADSRRGPAYIYQGADHDRLFCSDCIHGKGAKDCGGCNLEKEIKRPKRLDQDPYIHYGTIASGNKVIKDAKVRDLLAKSCLCFEMEAAGLMNQFPCLVIRGICDYCDTHKNDRWQKYAAATAAAYAKELLQVTDALDIQNTPEARSIVMDNLSEIKRMIKGLSRDQQQKDLFKWLSPLIPSARHLENQKRRAEGTATWIFEDPNFLDWSSRRPNFRTLCCYGDPGVGKTIVSSIVIDRLRELIPLGSIGLAYLYGDYRDQRAQTTVNILGTIVKQLLAHLSEIPLGILEIYEARVKQENALSLPDAEKFLDIACEQFSRVYICLDALDELWDQRSLLMTLQARSTSIQLYITGRPHVQVTVERYIKEKREIPIVAHDHDIRRFIDYEIGGPNDIEPDAMDEKLRVNIQDKIIESAKGVFLLPVLQVHAILQSTTIRRREEALKTLPSDLGNAFAGTMARIEQQPHAQSEQAKKIIAWVYLAERPVSVDELLCSLAIEDDDKAFNPRGMPIRSTLINCCHGLVVIDQETTTVRLVHYSFQEYLCRQNQLFGVSKVQWHNQIARTCLAFLNFPSTPSENICIGTGLMSYAATKWGHHLRKSEHLQDAPLELAREYLRTVSTHNRASLHSLYREMYSAKYNDNELHLVASYVHIAAFFGVRALVLHLCLAKCDLDSRDIEGQTPLSWAAKGGHEVVAKLLIENGVALDSQDDARRTPLLLALESRHEAVALLLIESGAAVDAADRFNNVALSMAAQSRCEAVAELLIGRGVSVDTKNQSGLTPLSLAVLGGFKKIVKLLLDNGAAVDATDRYGRTPLLFAVSSGLEEIVKLLLDKDANVEAFDYKYGRTPLIWAAAEGYETIARLLIEKGAEVDSVDAGFSWTPLAWAAVNGFEGISRLLVENGAEMESVEVNGYGRTPLLLALEARNEPIVKLLVGKLAAVDSNALRRTELMSCAEEKGLDALMDFLEFTTDHRGHRSKRKPNANDPIHLYFD</sequence>
<dbReference type="InterPro" id="IPR054471">
    <property type="entry name" value="GPIID_WHD"/>
</dbReference>
<dbReference type="STRING" id="656916.A0A2G7EM90"/>
<dbReference type="GO" id="GO:0003824">
    <property type="term" value="F:catalytic activity"/>
    <property type="evidence" value="ECO:0007669"/>
    <property type="project" value="InterPro"/>
</dbReference>
<evidence type="ECO:0000259" key="3">
    <source>
        <dbReference type="Pfam" id="PF22939"/>
    </source>
</evidence>
<dbReference type="Pfam" id="PF12796">
    <property type="entry name" value="Ank_2"/>
    <property type="match status" value="3"/>
</dbReference>
<dbReference type="InterPro" id="IPR027417">
    <property type="entry name" value="P-loop_NTPase"/>
</dbReference>
<dbReference type="PROSITE" id="PS50088">
    <property type="entry name" value="ANK_REPEAT"/>
    <property type="match status" value="5"/>
</dbReference>
<name>A0A2G7EM90_9EURO</name>
<gene>
    <name evidence="5" type="ORF">AARAC_007834</name>
</gene>
<dbReference type="InterPro" id="IPR035994">
    <property type="entry name" value="Nucleoside_phosphorylase_sf"/>
</dbReference>
<organism evidence="5 6">
    <name type="scientific">Aspergillus arachidicola</name>
    <dbReference type="NCBI Taxonomy" id="656916"/>
    <lineage>
        <taxon>Eukaryota</taxon>
        <taxon>Fungi</taxon>
        <taxon>Dikarya</taxon>
        <taxon>Ascomycota</taxon>
        <taxon>Pezizomycotina</taxon>
        <taxon>Eurotiomycetes</taxon>
        <taxon>Eurotiomycetidae</taxon>
        <taxon>Eurotiales</taxon>
        <taxon>Aspergillaceae</taxon>
        <taxon>Aspergillus</taxon>
        <taxon>Aspergillus subgen. Circumdati</taxon>
    </lineage>
</organism>
<dbReference type="InterPro" id="IPR056884">
    <property type="entry name" value="NPHP3-like_N"/>
</dbReference>
<evidence type="ECO:0000256" key="1">
    <source>
        <dbReference type="ARBA" id="ARBA00022737"/>
    </source>
</evidence>
<feature type="repeat" description="ANK" evidence="2">
    <location>
        <begin position="897"/>
        <end position="929"/>
    </location>
</feature>
<evidence type="ECO:0000313" key="6">
    <source>
        <dbReference type="Proteomes" id="UP000231358"/>
    </source>
</evidence>
<dbReference type="SUPFAM" id="SSF53167">
    <property type="entry name" value="Purine and uridine phosphorylases"/>
    <property type="match status" value="1"/>
</dbReference>
<dbReference type="AlphaFoldDB" id="A0A2G7EM90"/>
<dbReference type="PANTHER" id="PTHR46082">
    <property type="entry name" value="ATP/GTP-BINDING PROTEIN-RELATED"/>
    <property type="match status" value="1"/>
</dbReference>
<dbReference type="InterPro" id="IPR036770">
    <property type="entry name" value="Ankyrin_rpt-contain_sf"/>
</dbReference>
<feature type="domain" description="Nephrocystin 3-like N-terminal" evidence="4">
    <location>
        <begin position="381"/>
        <end position="541"/>
    </location>
</feature>
<keyword evidence="2" id="KW-0040">ANK repeat</keyword>
<dbReference type="Pfam" id="PF24883">
    <property type="entry name" value="NPHP3_N"/>
    <property type="match status" value="1"/>
</dbReference>
<dbReference type="Proteomes" id="UP000231358">
    <property type="component" value="Unassembled WGS sequence"/>
</dbReference>
<dbReference type="InterPro" id="IPR002110">
    <property type="entry name" value="Ankyrin_rpt"/>
</dbReference>
<dbReference type="PROSITE" id="PS50297">
    <property type="entry name" value="ANK_REP_REGION"/>
    <property type="match status" value="5"/>
</dbReference>
<feature type="repeat" description="ANK" evidence="2">
    <location>
        <begin position="864"/>
        <end position="896"/>
    </location>
</feature>
<dbReference type="GO" id="GO:0009116">
    <property type="term" value="P:nucleoside metabolic process"/>
    <property type="evidence" value="ECO:0007669"/>
    <property type="project" value="InterPro"/>
</dbReference>
<dbReference type="Pfam" id="PF22939">
    <property type="entry name" value="WHD_GPIID"/>
    <property type="match status" value="1"/>
</dbReference>
<dbReference type="PRINTS" id="PR01415">
    <property type="entry name" value="ANKYRIN"/>
</dbReference>
<dbReference type="PANTHER" id="PTHR46082:SF11">
    <property type="entry name" value="AAA+ ATPASE DOMAIN-CONTAINING PROTEIN-RELATED"/>
    <property type="match status" value="1"/>
</dbReference>
<dbReference type="EMBL" id="NEXV01000729">
    <property type="protein sequence ID" value="PIG69472.1"/>
    <property type="molecule type" value="Genomic_DNA"/>
</dbReference>
<keyword evidence="1" id="KW-0677">Repeat</keyword>
<feature type="domain" description="GPI inositol-deacylase winged helix" evidence="3">
    <location>
        <begin position="655"/>
        <end position="732"/>
    </location>
</feature>
<dbReference type="Gene3D" id="1.25.40.20">
    <property type="entry name" value="Ankyrin repeat-containing domain"/>
    <property type="match status" value="1"/>
</dbReference>
<dbReference type="Gene3D" id="3.40.50.300">
    <property type="entry name" value="P-loop containing nucleotide triphosphate hydrolases"/>
    <property type="match status" value="1"/>
</dbReference>
<reference evidence="5 6" key="1">
    <citation type="submission" date="2017-05" db="EMBL/GenBank/DDBJ databases">
        <title>Genome sequence for an aflatoxigenic pathogen of Argentinian peanut, Aspergillus arachidicola.</title>
        <authorList>
            <person name="Moore G."/>
            <person name="Beltz S.B."/>
            <person name="Mack B.M."/>
        </authorList>
    </citation>
    <scope>NUCLEOTIDE SEQUENCE [LARGE SCALE GENOMIC DNA]</scope>
    <source>
        <strain evidence="5 6">CBS 117610</strain>
    </source>
</reference>
<accession>A0A2G7EM90</accession>
<dbReference type="InterPro" id="IPR053137">
    <property type="entry name" value="NLR-like"/>
</dbReference>
<dbReference type="Gene3D" id="3.40.50.1580">
    <property type="entry name" value="Nucleoside phosphorylase domain"/>
    <property type="match status" value="1"/>
</dbReference>
<dbReference type="SMART" id="SM00248">
    <property type="entry name" value="ANK"/>
    <property type="match status" value="8"/>
</dbReference>
<evidence type="ECO:0000259" key="4">
    <source>
        <dbReference type="Pfam" id="PF24883"/>
    </source>
</evidence>
<feature type="repeat" description="ANK" evidence="2">
    <location>
        <begin position="1030"/>
        <end position="1062"/>
    </location>
</feature>
<comment type="caution">
    <text evidence="5">The sequence shown here is derived from an EMBL/GenBank/DDBJ whole genome shotgun (WGS) entry which is preliminary data.</text>
</comment>